<name>A0ABP2L3K8_9FIRM</name>
<organism evidence="2 3">
    <name type="scientific">Megasphaera lornae</name>
    <dbReference type="NCBI Taxonomy" id="1000568"/>
    <lineage>
        <taxon>Bacteria</taxon>
        <taxon>Bacillati</taxon>
        <taxon>Bacillota</taxon>
        <taxon>Negativicutes</taxon>
        <taxon>Veillonellales</taxon>
        <taxon>Veillonellaceae</taxon>
        <taxon>Megasphaera</taxon>
    </lineage>
</organism>
<proteinExistence type="predicted"/>
<comment type="caution">
    <text evidence="2">The sequence shown here is derived from an EMBL/GenBank/DDBJ whole genome shotgun (WGS) entry which is preliminary data.</text>
</comment>
<accession>A0ABP2L3K8</accession>
<feature type="domain" description="Mce/MlaD" evidence="1">
    <location>
        <begin position="36"/>
        <end position="112"/>
    </location>
</feature>
<dbReference type="PANTHER" id="PTHR33371">
    <property type="entry name" value="INTERMEMBRANE PHOSPHOLIPID TRANSPORT SYSTEM BINDING PROTEIN MLAD-RELATED"/>
    <property type="match status" value="1"/>
</dbReference>
<dbReference type="RefSeq" id="WP_007391292.1">
    <property type="nucleotide sequence ID" value="NZ_AFIJ01000032.1"/>
</dbReference>
<keyword evidence="3" id="KW-1185">Reference proteome</keyword>
<evidence type="ECO:0000259" key="1">
    <source>
        <dbReference type="Pfam" id="PF02470"/>
    </source>
</evidence>
<dbReference type="EMBL" id="AFIJ01000032">
    <property type="protein sequence ID" value="EGL39920.1"/>
    <property type="molecule type" value="Genomic_DNA"/>
</dbReference>
<dbReference type="Pfam" id="PF02470">
    <property type="entry name" value="MlaD"/>
    <property type="match status" value="1"/>
</dbReference>
<evidence type="ECO:0000313" key="3">
    <source>
        <dbReference type="Proteomes" id="UP000004018"/>
    </source>
</evidence>
<reference evidence="2 3" key="1">
    <citation type="submission" date="2011-04" db="EMBL/GenBank/DDBJ databases">
        <authorList>
            <person name="Harkins D.M."/>
            <person name="Madupu R."/>
            <person name="Durkin A.S."/>
            <person name="Torralba M."/>
            <person name="Methe B."/>
            <person name="Sutton G.G."/>
            <person name="Nelson K.E."/>
        </authorList>
    </citation>
    <scope>NUCLEOTIDE SEQUENCE [LARGE SCALE GENOMIC DNA]</scope>
    <source>
        <strain evidence="2 3">UPII 199-6</strain>
    </source>
</reference>
<sequence length="411" mass="44594">MKWNAEAKVGLVTIVGVLVFSYVIIDLAQAEIFGKPGYEVQALVADANGLQKGNVVRYAGVNVGRVEKVVPTAEGVRVTLKLNNEVKIPKDSQISITTDGLMGEKIVSIKAGRDTTHYLQSGDRVAGMPAKTMADMMDSAGSLMNNANTMVENINAIVGDARTQQAVRGSLQHINGITAQTDALLQQNSGNIRQITQNMAALTGQMNVSLQRLDGDGATSENVRSVVRNMQITSAKLAVVADSLASVSGDAQTQSDIKTTLKNTAAISQKVNQLLSGNNDVQTTGEAGILYNTSKKETYGYANFIVKRNKKFILLGSEGIGNRTRMNLQYGTDGKLMDARWGLINGELGIGLDFFADGPLRLSIEGYNPNQWQYRFKGQYRVAPNVYLFGQITRPFRQQDGGNYYGLNYSF</sequence>
<gene>
    <name evidence="2" type="ORF">HMPREF1039_0396</name>
</gene>
<dbReference type="InterPro" id="IPR052336">
    <property type="entry name" value="MlaD_Phospholipid_Transporter"/>
</dbReference>
<dbReference type="Proteomes" id="UP000004018">
    <property type="component" value="Unassembled WGS sequence"/>
</dbReference>
<protein>
    <submittedName>
        <fullName evidence="2">Virulence factor Mce family protein</fullName>
    </submittedName>
</protein>
<dbReference type="InterPro" id="IPR003399">
    <property type="entry name" value="Mce/MlaD"/>
</dbReference>
<dbReference type="PANTHER" id="PTHR33371:SF4">
    <property type="entry name" value="INTERMEMBRANE PHOSPHOLIPID TRANSPORT SYSTEM BINDING PROTEIN MLAD"/>
    <property type="match status" value="1"/>
</dbReference>
<evidence type="ECO:0000313" key="2">
    <source>
        <dbReference type="EMBL" id="EGL39920.1"/>
    </source>
</evidence>